<proteinExistence type="predicted"/>
<sequence length="205" mass="21412">MKVRQLVAASLTAASVLAATTACQPDAIGPSPTPTVSETSSPPSPTPSASPTPSFGASEQRAVAEAKDVYAQWVQVTDQFGASPKEFGEEERTQLYRIGGDPAARDAVRLLYGSAAAGTAQRGTVRIVSMQPESVKLQVGRGEYPEVKLTACNDASKVSSIFVATGKPAGSRVGPPKFLVPVVLWLYEGSWHVVRVGDGKVGKPC</sequence>
<accession>A0ABV7YJA1</accession>
<protein>
    <recommendedName>
        <fullName evidence="5">Lipoprotein</fullName>
    </recommendedName>
</protein>
<evidence type="ECO:0000256" key="1">
    <source>
        <dbReference type="SAM" id="MobiDB-lite"/>
    </source>
</evidence>
<evidence type="ECO:0000256" key="2">
    <source>
        <dbReference type="SAM" id="SignalP"/>
    </source>
</evidence>
<feature type="signal peptide" evidence="2">
    <location>
        <begin position="1"/>
        <end position="18"/>
    </location>
</feature>
<dbReference type="PROSITE" id="PS51257">
    <property type="entry name" value="PROKAR_LIPOPROTEIN"/>
    <property type="match status" value="1"/>
</dbReference>
<evidence type="ECO:0000313" key="3">
    <source>
        <dbReference type="EMBL" id="MFC3765256.1"/>
    </source>
</evidence>
<evidence type="ECO:0000313" key="4">
    <source>
        <dbReference type="Proteomes" id="UP001595699"/>
    </source>
</evidence>
<name>A0ABV7YJA1_9ACTN</name>
<keyword evidence="4" id="KW-1185">Reference proteome</keyword>
<dbReference type="Proteomes" id="UP001595699">
    <property type="component" value="Unassembled WGS sequence"/>
</dbReference>
<organism evidence="3 4">
    <name type="scientific">Tenggerimyces flavus</name>
    <dbReference type="NCBI Taxonomy" id="1708749"/>
    <lineage>
        <taxon>Bacteria</taxon>
        <taxon>Bacillati</taxon>
        <taxon>Actinomycetota</taxon>
        <taxon>Actinomycetes</taxon>
        <taxon>Propionibacteriales</taxon>
        <taxon>Nocardioidaceae</taxon>
        <taxon>Tenggerimyces</taxon>
    </lineage>
</organism>
<dbReference type="EMBL" id="JBHRZH010000036">
    <property type="protein sequence ID" value="MFC3765256.1"/>
    <property type="molecule type" value="Genomic_DNA"/>
</dbReference>
<gene>
    <name evidence="3" type="ORF">ACFOUW_30780</name>
</gene>
<reference evidence="4" key="1">
    <citation type="journal article" date="2019" name="Int. J. Syst. Evol. Microbiol.">
        <title>The Global Catalogue of Microorganisms (GCM) 10K type strain sequencing project: providing services to taxonomists for standard genome sequencing and annotation.</title>
        <authorList>
            <consortium name="The Broad Institute Genomics Platform"/>
            <consortium name="The Broad Institute Genome Sequencing Center for Infectious Disease"/>
            <person name="Wu L."/>
            <person name="Ma J."/>
        </authorList>
    </citation>
    <scope>NUCLEOTIDE SEQUENCE [LARGE SCALE GENOMIC DNA]</scope>
    <source>
        <strain evidence="4">CGMCC 4.7241</strain>
    </source>
</reference>
<keyword evidence="2" id="KW-0732">Signal</keyword>
<dbReference type="RefSeq" id="WP_205119055.1">
    <property type="nucleotide sequence ID" value="NZ_JAFBCM010000001.1"/>
</dbReference>
<feature type="chain" id="PRO_5045062096" description="Lipoprotein" evidence="2">
    <location>
        <begin position="19"/>
        <end position="205"/>
    </location>
</feature>
<feature type="region of interest" description="Disordered" evidence="1">
    <location>
        <begin position="24"/>
        <end position="63"/>
    </location>
</feature>
<evidence type="ECO:0008006" key="5">
    <source>
        <dbReference type="Google" id="ProtNLM"/>
    </source>
</evidence>
<comment type="caution">
    <text evidence="3">The sequence shown here is derived from an EMBL/GenBank/DDBJ whole genome shotgun (WGS) entry which is preliminary data.</text>
</comment>